<keyword evidence="1" id="KW-0456">Lyase</keyword>
<dbReference type="PANTHER" id="PTHR21240:SF28">
    <property type="entry name" value="ISO-OROTATE DECARBOXYLASE (EUROFUNG)"/>
    <property type="match status" value="1"/>
</dbReference>
<comment type="caution">
    <text evidence="3">The sequence shown here is derived from an EMBL/GenBank/DDBJ whole genome shotgun (WGS) entry which is preliminary data.</text>
</comment>
<dbReference type="InterPro" id="IPR032465">
    <property type="entry name" value="ACMSD"/>
</dbReference>
<evidence type="ECO:0000256" key="1">
    <source>
        <dbReference type="ARBA" id="ARBA00023239"/>
    </source>
</evidence>
<feature type="domain" description="Amidohydrolase-related" evidence="2">
    <location>
        <begin position="4"/>
        <end position="327"/>
    </location>
</feature>
<sequence>MTIVDVHTHMLSEAFLDALAAGSGGKYRVGRVPAGDRAIFTRDTAFVTLTQGMFDYELRVAAMDSAGVDMAIVSLTCPNVFWGDVAASTAAAELINDDMAAAQTAYPDRIRFLATIPWQYPDRAVQELERACARGAVGVMVLANIDGVSLTDPRFAPVWDEIDRRGLPVLVHPTSPIGEYQLDISRYHLVWSVGFTFDTTLALSRMIMDGFFDRYRNLKIIGGHAGGYLPFVISRLDAGFRSFESCRAAIDRLPSTYLEQIYVDSIVYSPEALAMTLEVMGPENVLYGSDYPHKNGKMEEIIEIVGAAPGFAHSGIMSGNAEKIFRL</sequence>
<evidence type="ECO:0000259" key="2">
    <source>
        <dbReference type="Pfam" id="PF04909"/>
    </source>
</evidence>
<proteinExistence type="predicted"/>
<accession>A0ABW6SFK0</accession>
<organism evidence="3 4">
    <name type="scientific">Nocardia jiangxiensis</name>
    <dbReference type="NCBI Taxonomy" id="282685"/>
    <lineage>
        <taxon>Bacteria</taxon>
        <taxon>Bacillati</taxon>
        <taxon>Actinomycetota</taxon>
        <taxon>Actinomycetes</taxon>
        <taxon>Mycobacteriales</taxon>
        <taxon>Nocardiaceae</taxon>
        <taxon>Nocardia</taxon>
    </lineage>
</organism>
<dbReference type="SUPFAM" id="SSF51556">
    <property type="entry name" value="Metallo-dependent hydrolases"/>
    <property type="match status" value="1"/>
</dbReference>
<dbReference type="InterPro" id="IPR006680">
    <property type="entry name" value="Amidohydro-rel"/>
</dbReference>
<dbReference type="Proteomes" id="UP001601992">
    <property type="component" value="Unassembled WGS sequence"/>
</dbReference>
<name>A0ABW6SFK0_9NOCA</name>
<dbReference type="InterPro" id="IPR032466">
    <property type="entry name" value="Metal_Hydrolase"/>
</dbReference>
<protein>
    <submittedName>
        <fullName evidence="3">Amidohydrolase family protein</fullName>
    </submittedName>
</protein>
<keyword evidence="4" id="KW-1185">Reference proteome</keyword>
<evidence type="ECO:0000313" key="3">
    <source>
        <dbReference type="EMBL" id="MFF3573936.1"/>
    </source>
</evidence>
<dbReference type="PANTHER" id="PTHR21240">
    <property type="entry name" value="2-AMINO-3-CARBOXYLMUCONATE-6-SEMIALDEHYDE DECARBOXYLASE"/>
    <property type="match status" value="1"/>
</dbReference>
<evidence type="ECO:0000313" key="4">
    <source>
        <dbReference type="Proteomes" id="UP001601992"/>
    </source>
</evidence>
<gene>
    <name evidence="3" type="ORF">ACFYXQ_39920</name>
</gene>
<dbReference type="RefSeq" id="WP_157186728.1">
    <property type="nucleotide sequence ID" value="NZ_JBIAQY010000022.1"/>
</dbReference>
<dbReference type="EMBL" id="JBIAQY010000022">
    <property type="protein sequence ID" value="MFF3573936.1"/>
    <property type="molecule type" value="Genomic_DNA"/>
</dbReference>
<reference evidence="3 4" key="1">
    <citation type="submission" date="2024-10" db="EMBL/GenBank/DDBJ databases">
        <title>The Natural Products Discovery Center: Release of the First 8490 Sequenced Strains for Exploring Actinobacteria Biosynthetic Diversity.</title>
        <authorList>
            <person name="Kalkreuter E."/>
            <person name="Kautsar S.A."/>
            <person name="Yang D."/>
            <person name="Bader C.D."/>
            <person name="Teijaro C.N."/>
            <person name="Fluegel L."/>
            <person name="Davis C.M."/>
            <person name="Simpson J.R."/>
            <person name="Lauterbach L."/>
            <person name="Steele A.D."/>
            <person name="Gui C."/>
            <person name="Meng S."/>
            <person name="Li G."/>
            <person name="Viehrig K."/>
            <person name="Ye F."/>
            <person name="Su P."/>
            <person name="Kiefer A.F."/>
            <person name="Nichols A."/>
            <person name="Cepeda A.J."/>
            <person name="Yan W."/>
            <person name="Fan B."/>
            <person name="Jiang Y."/>
            <person name="Adhikari A."/>
            <person name="Zheng C.-J."/>
            <person name="Schuster L."/>
            <person name="Cowan T.M."/>
            <person name="Smanski M.J."/>
            <person name="Chevrette M.G."/>
            <person name="De Carvalho L.P.S."/>
            <person name="Shen B."/>
        </authorList>
    </citation>
    <scope>NUCLEOTIDE SEQUENCE [LARGE SCALE GENOMIC DNA]</scope>
    <source>
        <strain evidence="3 4">NPDC002593</strain>
    </source>
</reference>
<dbReference type="Pfam" id="PF04909">
    <property type="entry name" value="Amidohydro_2"/>
    <property type="match status" value="1"/>
</dbReference>
<dbReference type="Gene3D" id="3.20.20.140">
    <property type="entry name" value="Metal-dependent hydrolases"/>
    <property type="match status" value="1"/>
</dbReference>